<gene>
    <name evidence="1" type="ORF">GCM10011369_35830</name>
</gene>
<reference evidence="2" key="1">
    <citation type="journal article" date="2019" name="Int. J. Syst. Evol. Microbiol.">
        <title>The Global Catalogue of Microorganisms (GCM) 10K type strain sequencing project: providing services to taxonomists for standard genome sequencing and annotation.</title>
        <authorList>
            <consortium name="The Broad Institute Genomics Platform"/>
            <consortium name="The Broad Institute Genome Sequencing Center for Infectious Disease"/>
            <person name="Wu L."/>
            <person name="Ma J."/>
        </authorList>
    </citation>
    <scope>NUCLEOTIDE SEQUENCE [LARGE SCALE GENOMIC DNA]</scope>
    <source>
        <strain evidence="2">CGMCC 1.10130</strain>
    </source>
</reference>
<dbReference type="Proteomes" id="UP000619743">
    <property type="component" value="Unassembled WGS sequence"/>
</dbReference>
<dbReference type="GO" id="GO:0006741">
    <property type="term" value="P:NADP+ biosynthetic process"/>
    <property type="evidence" value="ECO:0007669"/>
    <property type="project" value="InterPro"/>
</dbReference>
<dbReference type="RefSeq" id="WP_087507632.1">
    <property type="nucleotide sequence ID" value="NZ_BMDX01000032.1"/>
</dbReference>
<keyword evidence="2" id="KW-1185">Reference proteome</keyword>
<dbReference type="AlphaFoldDB" id="A0A8J2UAV8"/>
<sequence length="383" mass="40478">MSAKLTIGFILNPFAGIGGSVALKGSDGEDTVKQALAKGAVPLAEKRVSQALKLLQPYAKAIEFICPAGAMGHDCLVAMGFDANVIFQPQQPSVASDTHGFIMALNDYGQQQPIDLLLFAGGDGTARDICAYVSDSTPVLGIPAGCKIHSGVYAVTPIAAGRMVEHMVNGELLSLVEANVMDIDESAFRDGVVRAKRYGEMTIPDDLRYVQSVKSGGKESDELVLADIAAEVVDLIDDSRAIVGSGSTVAAVMELLQLDNTLLGVDVVAEQELVAADQTAAELIKHAQTALGNDQLCKLVVTVIGGQGHIFGRGNQQLSPQLIRLIGIDNIIVVATKSKLQSLQGRPLIADTGDSELDQQLSGYIRVVTGYRDYVMYPLSSPQ</sequence>
<dbReference type="PIRSF" id="PIRSF016907">
    <property type="entry name" value="Kin_ATP-NAD"/>
    <property type="match status" value="1"/>
</dbReference>
<dbReference type="InterPro" id="IPR011386">
    <property type="entry name" value="Put_ATP-NAD_kin"/>
</dbReference>
<evidence type="ECO:0000313" key="1">
    <source>
        <dbReference type="EMBL" id="GGA90537.1"/>
    </source>
</evidence>
<dbReference type="InterPro" id="IPR002504">
    <property type="entry name" value="NADK"/>
</dbReference>
<accession>A0A8J2UAV8</accession>
<organism evidence="1 2">
    <name type="scientific">Neiella marina</name>
    <dbReference type="NCBI Taxonomy" id="508461"/>
    <lineage>
        <taxon>Bacteria</taxon>
        <taxon>Pseudomonadati</taxon>
        <taxon>Pseudomonadota</taxon>
        <taxon>Gammaproteobacteria</taxon>
        <taxon>Alteromonadales</taxon>
        <taxon>Echinimonadaceae</taxon>
        <taxon>Neiella</taxon>
    </lineage>
</organism>
<dbReference type="EMBL" id="BMDX01000032">
    <property type="protein sequence ID" value="GGA90537.1"/>
    <property type="molecule type" value="Genomic_DNA"/>
</dbReference>
<dbReference type="Pfam" id="PF01513">
    <property type="entry name" value="NAD_kinase"/>
    <property type="match status" value="1"/>
</dbReference>
<proteinExistence type="predicted"/>
<dbReference type="PANTHER" id="PTHR40697">
    <property type="entry name" value="ACETOIN CATABOLISM PROTEIN X"/>
    <property type="match status" value="1"/>
</dbReference>
<keyword evidence="1" id="KW-0808">Transferase</keyword>
<keyword evidence="1" id="KW-0418">Kinase</keyword>
<dbReference type="Pfam" id="PF20143">
    <property type="entry name" value="NAD_kinase_C"/>
    <property type="match status" value="1"/>
</dbReference>
<comment type="caution">
    <text evidence="1">The sequence shown here is derived from an EMBL/GenBank/DDBJ whole genome shotgun (WGS) entry which is preliminary data.</text>
</comment>
<name>A0A8J2UAV8_9GAMM</name>
<evidence type="ECO:0000313" key="2">
    <source>
        <dbReference type="Proteomes" id="UP000619743"/>
    </source>
</evidence>
<dbReference type="InterPro" id="IPR039065">
    <property type="entry name" value="AcoX-like"/>
</dbReference>
<dbReference type="PANTHER" id="PTHR40697:SF2">
    <property type="entry name" value="ATP-NAD KINASE-RELATED"/>
    <property type="match status" value="1"/>
</dbReference>
<protein>
    <submittedName>
        <fullName evidence="1">ATP-NAD kinase</fullName>
    </submittedName>
</protein>
<dbReference type="GO" id="GO:0003951">
    <property type="term" value="F:NAD+ kinase activity"/>
    <property type="evidence" value="ECO:0007669"/>
    <property type="project" value="InterPro"/>
</dbReference>
<dbReference type="OrthoDB" id="5511344at2"/>